<organism evidence="2">
    <name type="scientific">Aplanochytrium stocchinoi</name>
    <dbReference type="NCBI Taxonomy" id="215587"/>
    <lineage>
        <taxon>Eukaryota</taxon>
        <taxon>Sar</taxon>
        <taxon>Stramenopiles</taxon>
        <taxon>Bigyra</taxon>
        <taxon>Labyrinthulomycetes</taxon>
        <taxon>Thraustochytrida</taxon>
        <taxon>Thraustochytriidae</taxon>
        <taxon>Aplanochytrium</taxon>
    </lineage>
</organism>
<dbReference type="AlphaFoldDB" id="A0A7S3LQN3"/>
<name>A0A7S3LQN3_9STRA</name>
<feature type="region of interest" description="Disordered" evidence="1">
    <location>
        <begin position="359"/>
        <end position="388"/>
    </location>
</feature>
<feature type="region of interest" description="Disordered" evidence="1">
    <location>
        <begin position="1"/>
        <end position="193"/>
    </location>
</feature>
<feature type="compositionally biased region" description="Low complexity" evidence="1">
    <location>
        <begin position="1"/>
        <end position="13"/>
    </location>
</feature>
<reference evidence="2" key="1">
    <citation type="submission" date="2021-01" db="EMBL/GenBank/DDBJ databases">
        <authorList>
            <person name="Corre E."/>
            <person name="Pelletier E."/>
            <person name="Niang G."/>
            <person name="Scheremetjew M."/>
            <person name="Finn R."/>
            <person name="Kale V."/>
            <person name="Holt S."/>
            <person name="Cochrane G."/>
            <person name="Meng A."/>
            <person name="Brown T."/>
            <person name="Cohen L."/>
        </authorList>
    </citation>
    <scope>NUCLEOTIDE SEQUENCE</scope>
    <source>
        <strain evidence="2">GSBS06</strain>
    </source>
</reference>
<feature type="compositionally biased region" description="Basic and acidic residues" evidence="1">
    <location>
        <begin position="146"/>
        <end position="168"/>
    </location>
</feature>
<proteinExistence type="predicted"/>
<feature type="compositionally biased region" description="Pro residues" evidence="1">
    <location>
        <begin position="87"/>
        <end position="102"/>
    </location>
</feature>
<gene>
    <name evidence="2" type="ORF">ASTO00021_LOCUS5212</name>
</gene>
<dbReference type="EMBL" id="HBIN01007124">
    <property type="protein sequence ID" value="CAE0434916.1"/>
    <property type="molecule type" value="Transcribed_RNA"/>
</dbReference>
<sequence length="421" mass="47692">MFGSRSKNSSRAGRNGGSSYGGRAGQNNGGAFSRGVPPPPPSRGQKGGNRRQPKGNQRLGKAGPPKKGGRMSKERMTTKSPKYHIDIPPPPPPGTDEPPPPPIDEHPDVIEMEQARALAKLQQKQQQMRQQWEGPSQSKRNTPRKSKYDFSHEEHIYEQIDQHKVDKDKRRKSMRPNRYAGLARPSRVSVTSGAYDDEEELWGRYSLGTVGNHESVVSGEGAGTRSARKQKPKAKPRAKAKQNKPSSNRVPAKDFSGPQDPDHTGYVDYTVVPLLLRSGIDYEKANMFGDILKMKYSTRNVKNMMQSFFALFEALERHSIAISQQIRLHVMEDAYWNSIGEEDEEGGKRASYIYYRESPDNSSIPKKSTPRKQRTSFRERRASAMSQRTEYDQTFIDDGQEDVKMDDETFRKSMRLLFQNM</sequence>
<feature type="compositionally biased region" description="Gly residues" evidence="1">
    <location>
        <begin position="14"/>
        <end position="28"/>
    </location>
</feature>
<feature type="compositionally biased region" description="Low complexity" evidence="1">
    <location>
        <begin position="115"/>
        <end position="131"/>
    </location>
</feature>
<evidence type="ECO:0000256" key="1">
    <source>
        <dbReference type="SAM" id="MobiDB-lite"/>
    </source>
</evidence>
<protein>
    <submittedName>
        <fullName evidence="2">Uncharacterized protein</fullName>
    </submittedName>
</protein>
<feature type="compositionally biased region" description="Basic residues" evidence="1">
    <location>
        <begin position="226"/>
        <end position="242"/>
    </location>
</feature>
<feature type="region of interest" description="Disordered" evidence="1">
    <location>
        <begin position="213"/>
        <end position="262"/>
    </location>
</feature>
<accession>A0A7S3LQN3</accession>
<evidence type="ECO:0000313" key="2">
    <source>
        <dbReference type="EMBL" id="CAE0434916.1"/>
    </source>
</evidence>